<organism evidence="3 4">
    <name type="scientific">Entotheonella factor</name>
    <dbReference type="NCBI Taxonomy" id="1429438"/>
    <lineage>
        <taxon>Bacteria</taxon>
        <taxon>Pseudomonadati</taxon>
        <taxon>Nitrospinota/Tectimicrobiota group</taxon>
        <taxon>Candidatus Tectimicrobiota</taxon>
        <taxon>Candidatus Entotheonellia</taxon>
        <taxon>Candidatus Entotheonellales</taxon>
        <taxon>Candidatus Entotheonellaceae</taxon>
        <taxon>Candidatus Entotheonella</taxon>
    </lineage>
</organism>
<dbReference type="HOGENOM" id="CLU_020336_50_3_7"/>
<name>W4LTC7_ENTF1</name>
<dbReference type="InterPro" id="IPR029058">
    <property type="entry name" value="AB_hydrolase_fold"/>
</dbReference>
<dbReference type="PANTHER" id="PTHR43194">
    <property type="entry name" value="HYDROLASE ALPHA/BETA FOLD FAMILY"/>
    <property type="match status" value="1"/>
</dbReference>
<dbReference type="EMBL" id="AZHW01000268">
    <property type="protein sequence ID" value="ETX01125.1"/>
    <property type="molecule type" value="Genomic_DNA"/>
</dbReference>
<dbReference type="PANTHER" id="PTHR43194:SF5">
    <property type="entry name" value="PIMELOYL-[ACYL-CARRIER PROTEIN] METHYL ESTER ESTERASE"/>
    <property type="match status" value="1"/>
</dbReference>
<evidence type="ECO:0000313" key="4">
    <source>
        <dbReference type="Proteomes" id="UP000019141"/>
    </source>
</evidence>
<dbReference type="InterPro" id="IPR050228">
    <property type="entry name" value="Carboxylesterase_BioH"/>
</dbReference>
<feature type="region of interest" description="Disordered" evidence="1">
    <location>
        <begin position="109"/>
        <end position="132"/>
    </location>
</feature>
<comment type="caution">
    <text evidence="3">The sequence shown here is derived from an EMBL/GenBank/DDBJ whole genome shotgun (WGS) entry which is preliminary data.</text>
</comment>
<feature type="compositionally biased region" description="Basic and acidic residues" evidence="1">
    <location>
        <begin position="109"/>
        <end position="122"/>
    </location>
</feature>
<reference evidence="3 4" key="1">
    <citation type="journal article" date="2014" name="Nature">
        <title>An environmental bacterial taxon with a large and distinct metabolic repertoire.</title>
        <authorList>
            <person name="Wilson M.C."/>
            <person name="Mori T."/>
            <person name="Ruckert C."/>
            <person name="Uria A.R."/>
            <person name="Helf M.J."/>
            <person name="Takada K."/>
            <person name="Gernert C."/>
            <person name="Steffens U.A."/>
            <person name="Heycke N."/>
            <person name="Schmitt S."/>
            <person name="Rinke C."/>
            <person name="Helfrich E.J."/>
            <person name="Brachmann A.O."/>
            <person name="Gurgui C."/>
            <person name="Wakimoto T."/>
            <person name="Kracht M."/>
            <person name="Crusemann M."/>
            <person name="Hentschel U."/>
            <person name="Abe I."/>
            <person name="Matsunaga S."/>
            <person name="Kalinowski J."/>
            <person name="Takeyama H."/>
            <person name="Piel J."/>
        </authorList>
    </citation>
    <scope>NUCLEOTIDE SEQUENCE [LARGE SCALE GENOMIC DNA]</scope>
    <source>
        <strain evidence="4">TSY1</strain>
    </source>
</reference>
<sequence>MSGPEHAPVVVLVHGLGLNRHTWQWHESALSAHYRVLNYDLFGHGESALPPATPSLSLFSTQLCDLLDVLGIERCSIVGFSLGGMINRRFALDHADRLDALAILNSPHERSPEAQKAVEDRAAQTAQGGPGATIERWFTPGFRTARPEIIALVRDWVMANDPAVYTQCRQVLASGVIELIRPAPPIVHPALVMTAENDSGSTPAMAHAIASEIRDAQTIIVPKLQHMALVEAPSQFTEPLLQFFDEKLA</sequence>
<evidence type="ECO:0000259" key="2">
    <source>
        <dbReference type="Pfam" id="PF12697"/>
    </source>
</evidence>
<dbReference type="Gene3D" id="3.40.50.1820">
    <property type="entry name" value="alpha/beta hydrolase"/>
    <property type="match status" value="1"/>
</dbReference>
<dbReference type="PRINTS" id="PR00111">
    <property type="entry name" value="ABHYDROLASE"/>
</dbReference>
<protein>
    <submittedName>
        <fullName evidence="3">3-oxoadipate enol-lactonase</fullName>
    </submittedName>
</protein>
<evidence type="ECO:0000256" key="1">
    <source>
        <dbReference type="SAM" id="MobiDB-lite"/>
    </source>
</evidence>
<dbReference type="AlphaFoldDB" id="W4LTC7"/>
<dbReference type="SUPFAM" id="SSF53474">
    <property type="entry name" value="alpha/beta-Hydrolases"/>
    <property type="match status" value="1"/>
</dbReference>
<dbReference type="Pfam" id="PF12697">
    <property type="entry name" value="Abhydrolase_6"/>
    <property type="match status" value="1"/>
</dbReference>
<accession>W4LTC7</accession>
<dbReference type="InterPro" id="IPR000073">
    <property type="entry name" value="AB_hydrolase_1"/>
</dbReference>
<evidence type="ECO:0000313" key="3">
    <source>
        <dbReference type="EMBL" id="ETX01125.1"/>
    </source>
</evidence>
<keyword evidence="4" id="KW-1185">Reference proteome</keyword>
<feature type="domain" description="AB hydrolase-1" evidence="2">
    <location>
        <begin position="10"/>
        <end position="236"/>
    </location>
</feature>
<gene>
    <name evidence="3" type="ORF">ETSY1_08585</name>
</gene>
<dbReference type="Proteomes" id="UP000019141">
    <property type="component" value="Unassembled WGS sequence"/>
</dbReference>
<proteinExistence type="predicted"/>